<evidence type="ECO:0000313" key="2">
    <source>
        <dbReference type="Proteomes" id="UP000479526"/>
    </source>
</evidence>
<organism evidence="1 2">
    <name type="scientific">Herbidospora solisilvae</name>
    <dbReference type="NCBI Taxonomy" id="2696284"/>
    <lineage>
        <taxon>Bacteria</taxon>
        <taxon>Bacillati</taxon>
        <taxon>Actinomycetota</taxon>
        <taxon>Actinomycetes</taxon>
        <taxon>Streptosporangiales</taxon>
        <taxon>Streptosporangiaceae</taxon>
        <taxon>Herbidospora</taxon>
    </lineage>
</organism>
<sequence length="223" mass="25003">MVVPYVLARSKELVTDPIRFVYSRAVYELVYALVGRRSDVAMGVLRARVKTSARGEVMWRLVNSIRQWRCMTKKLCQVCGETAGREGDGIPWILTQSAFQTMSYLPPDCGDTNSPPTCRACWPEALKRCPELKSHARVVTVREVEPVAVLGDVYRPSSGPHWRTPELVQEQAYVPLDEFARLPMVLATQLVLLLHGIRNVEPPRFDIRSAAARGRTAGSRKPG</sequence>
<dbReference type="AlphaFoldDB" id="A0A7C9J8C0"/>
<accession>A0A7C9J8C0</accession>
<gene>
    <name evidence="1" type="ORF">GT755_33820</name>
</gene>
<reference evidence="1 2" key="1">
    <citation type="submission" date="2020-01" db="EMBL/GenBank/DDBJ databases">
        <title>Herbidospora sp. NEAU-GS84 nov., a novel actinomycete isolated from soil.</title>
        <authorList>
            <person name="Han L."/>
        </authorList>
    </citation>
    <scope>NUCLEOTIDE SEQUENCE [LARGE SCALE GENOMIC DNA]</scope>
    <source>
        <strain evidence="1 2">NEAU-GS84</strain>
    </source>
</reference>
<evidence type="ECO:0000313" key="1">
    <source>
        <dbReference type="EMBL" id="NAS26640.1"/>
    </source>
</evidence>
<dbReference type="EMBL" id="WXEW01000011">
    <property type="protein sequence ID" value="NAS26640.1"/>
    <property type="molecule type" value="Genomic_DNA"/>
</dbReference>
<comment type="caution">
    <text evidence="1">The sequence shown here is derived from an EMBL/GenBank/DDBJ whole genome shotgun (WGS) entry which is preliminary data.</text>
</comment>
<keyword evidence="2" id="KW-1185">Reference proteome</keyword>
<dbReference type="Proteomes" id="UP000479526">
    <property type="component" value="Unassembled WGS sequence"/>
</dbReference>
<proteinExistence type="predicted"/>
<dbReference type="RefSeq" id="WP_161483617.1">
    <property type="nucleotide sequence ID" value="NZ_WXEW01000011.1"/>
</dbReference>
<protein>
    <submittedName>
        <fullName evidence="1">Uncharacterized protein</fullName>
    </submittedName>
</protein>
<name>A0A7C9J8C0_9ACTN</name>